<dbReference type="AlphaFoldDB" id="A0A4C1VL70"/>
<reference evidence="1 2" key="1">
    <citation type="journal article" date="2019" name="Commun. Biol.">
        <title>The bagworm genome reveals a unique fibroin gene that provides high tensile strength.</title>
        <authorList>
            <person name="Kono N."/>
            <person name="Nakamura H."/>
            <person name="Ohtoshi R."/>
            <person name="Tomita M."/>
            <person name="Numata K."/>
            <person name="Arakawa K."/>
        </authorList>
    </citation>
    <scope>NUCLEOTIDE SEQUENCE [LARGE SCALE GENOMIC DNA]</scope>
</reference>
<gene>
    <name evidence="1" type="ORF">EVAR_22666_1</name>
</gene>
<comment type="caution">
    <text evidence="1">The sequence shown here is derived from an EMBL/GenBank/DDBJ whole genome shotgun (WGS) entry which is preliminary data.</text>
</comment>
<keyword evidence="2" id="KW-1185">Reference proteome</keyword>
<accession>A0A4C1VL70</accession>
<evidence type="ECO:0000313" key="1">
    <source>
        <dbReference type="EMBL" id="GBP39260.1"/>
    </source>
</evidence>
<sequence length="136" mass="15197">MADSRDPMSIVSPSSTARTALFRTSQVVSQQLTRNGRYTKRVLYRPAKNLAERNMKKPHSRGSTFRLRPGFSCFGRSHDKKHVTMGHFSGRYVNEYGMFYANTRLPYPIARILEGKVGQGVGSLVPEGRSCVGVAD</sequence>
<dbReference type="Proteomes" id="UP000299102">
    <property type="component" value="Unassembled WGS sequence"/>
</dbReference>
<organism evidence="1 2">
    <name type="scientific">Eumeta variegata</name>
    <name type="common">Bagworm moth</name>
    <name type="synonym">Eumeta japonica</name>
    <dbReference type="NCBI Taxonomy" id="151549"/>
    <lineage>
        <taxon>Eukaryota</taxon>
        <taxon>Metazoa</taxon>
        <taxon>Ecdysozoa</taxon>
        <taxon>Arthropoda</taxon>
        <taxon>Hexapoda</taxon>
        <taxon>Insecta</taxon>
        <taxon>Pterygota</taxon>
        <taxon>Neoptera</taxon>
        <taxon>Endopterygota</taxon>
        <taxon>Lepidoptera</taxon>
        <taxon>Glossata</taxon>
        <taxon>Ditrysia</taxon>
        <taxon>Tineoidea</taxon>
        <taxon>Psychidae</taxon>
        <taxon>Oiketicinae</taxon>
        <taxon>Eumeta</taxon>
    </lineage>
</organism>
<dbReference type="EMBL" id="BGZK01000362">
    <property type="protein sequence ID" value="GBP39260.1"/>
    <property type="molecule type" value="Genomic_DNA"/>
</dbReference>
<name>A0A4C1VL70_EUMVA</name>
<proteinExistence type="predicted"/>
<evidence type="ECO:0000313" key="2">
    <source>
        <dbReference type="Proteomes" id="UP000299102"/>
    </source>
</evidence>
<protein>
    <submittedName>
        <fullName evidence="1">Uncharacterized protein</fullName>
    </submittedName>
</protein>